<organism evidence="6">
    <name type="scientific">Kitasatospora camelliae</name>
    <dbReference type="NCBI Taxonomy" id="3156397"/>
    <lineage>
        <taxon>Bacteria</taxon>
        <taxon>Bacillati</taxon>
        <taxon>Actinomycetota</taxon>
        <taxon>Actinomycetes</taxon>
        <taxon>Kitasatosporales</taxon>
        <taxon>Streptomycetaceae</taxon>
        <taxon>Kitasatospora</taxon>
    </lineage>
</organism>
<comment type="function">
    <text evidence="5">ATP-dependent carboxylate-amine ligase which exhibits weak glutamate--cysteine ligase activity.</text>
</comment>
<evidence type="ECO:0000256" key="4">
    <source>
        <dbReference type="ARBA" id="ARBA00048819"/>
    </source>
</evidence>
<comment type="similarity">
    <text evidence="5">Belongs to the glutamate--cysteine ligase type 2 family. YbdK subfamily.</text>
</comment>
<dbReference type="RefSeq" id="WP_354642116.1">
    <property type="nucleotide sequence ID" value="NZ_CP159872.1"/>
</dbReference>
<dbReference type="InterPro" id="IPR006336">
    <property type="entry name" value="GCS2"/>
</dbReference>
<evidence type="ECO:0000256" key="1">
    <source>
        <dbReference type="ARBA" id="ARBA00022598"/>
    </source>
</evidence>
<dbReference type="InterPro" id="IPR014746">
    <property type="entry name" value="Gln_synth/guanido_kin_cat_dom"/>
</dbReference>
<protein>
    <recommendedName>
        <fullName evidence="5">Putative glutamate--cysteine ligase 2</fullName>
        <ecNumber evidence="5">6.3.2.2</ecNumber>
    </recommendedName>
    <alternativeName>
        <fullName evidence="5">Gamma-glutamylcysteine synthetase 2</fullName>
        <shortName evidence="5">GCS 2</shortName>
        <shortName evidence="5">Gamma-GCS 2</shortName>
    </alternativeName>
</protein>
<dbReference type="InterPro" id="IPR011793">
    <property type="entry name" value="YbdK"/>
</dbReference>
<dbReference type="Gene3D" id="3.30.590.20">
    <property type="match status" value="1"/>
</dbReference>
<comment type="catalytic activity">
    <reaction evidence="4 5">
        <text>L-cysteine + L-glutamate + ATP = gamma-L-glutamyl-L-cysteine + ADP + phosphate + H(+)</text>
        <dbReference type="Rhea" id="RHEA:13285"/>
        <dbReference type="ChEBI" id="CHEBI:15378"/>
        <dbReference type="ChEBI" id="CHEBI:29985"/>
        <dbReference type="ChEBI" id="CHEBI:30616"/>
        <dbReference type="ChEBI" id="CHEBI:35235"/>
        <dbReference type="ChEBI" id="CHEBI:43474"/>
        <dbReference type="ChEBI" id="CHEBI:58173"/>
        <dbReference type="ChEBI" id="CHEBI:456216"/>
        <dbReference type="EC" id="6.3.2.2"/>
    </reaction>
</comment>
<dbReference type="PANTHER" id="PTHR36510">
    <property type="entry name" value="GLUTAMATE--CYSTEINE LIGASE 2-RELATED"/>
    <property type="match status" value="1"/>
</dbReference>
<sequence>MTAIGELPTLGVEEEFLLVDAVTRAPAGAAPLVVKHAQESLGDQVGGELFPSMIETRSVPASALADLRADLARVRTGVTAVAGEIGCRVAASGTSVVPESGLLEVSDHSRYRRLAAEYGPLVTGDQGAGVCGCHIHLGVPDRERAVRLGGHLRPWLPVLQAVAANSPFHAGRDTGHASWRSLRWAQWPGAGPMPRFTDAAAYEATVDALVGSGMLLDRRMVYWYARPSESYPTLEVRVADTNADLDGVILLAGLLRGLAAVLLAEDRDGVPVPEVPDPLLLAAHWRAARDGLGGLGFDPVAGRTVPAVDLVEALIERAGPGLAAAGDLTAVRELWRGVRARGGGADRQREAFRVRGDLRDVVDAVAVVR</sequence>
<evidence type="ECO:0000313" key="6">
    <source>
        <dbReference type="EMBL" id="XCM81179.1"/>
    </source>
</evidence>
<dbReference type="AlphaFoldDB" id="A0AAU8JZ75"/>
<dbReference type="KEGG" id="kcm:ABWK59_20795"/>
<dbReference type="GO" id="GO:0005524">
    <property type="term" value="F:ATP binding"/>
    <property type="evidence" value="ECO:0007669"/>
    <property type="project" value="UniProtKB-KW"/>
</dbReference>
<accession>A0AAU8JZ75</accession>
<keyword evidence="3 5" id="KW-0067">ATP-binding</keyword>
<dbReference type="GO" id="GO:0042398">
    <property type="term" value="P:modified amino acid biosynthetic process"/>
    <property type="evidence" value="ECO:0007669"/>
    <property type="project" value="InterPro"/>
</dbReference>
<dbReference type="PANTHER" id="PTHR36510:SF1">
    <property type="entry name" value="GLUTAMATE--CYSTEINE LIGASE 2-RELATED"/>
    <property type="match status" value="1"/>
</dbReference>
<gene>
    <name evidence="6" type="ORF">ABWK59_20795</name>
</gene>
<dbReference type="SUPFAM" id="SSF55931">
    <property type="entry name" value="Glutamine synthetase/guanido kinase"/>
    <property type="match status" value="1"/>
</dbReference>
<dbReference type="Pfam" id="PF04107">
    <property type="entry name" value="GCS2"/>
    <property type="match status" value="1"/>
</dbReference>
<dbReference type="GO" id="GO:0004357">
    <property type="term" value="F:glutamate-cysteine ligase activity"/>
    <property type="evidence" value="ECO:0007669"/>
    <property type="project" value="UniProtKB-EC"/>
</dbReference>
<keyword evidence="2 5" id="KW-0547">Nucleotide-binding</keyword>
<dbReference type="HAMAP" id="MF_01609">
    <property type="entry name" value="Glu_cys_ligase_2"/>
    <property type="match status" value="1"/>
</dbReference>
<evidence type="ECO:0000256" key="3">
    <source>
        <dbReference type="ARBA" id="ARBA00022840"/>
    </source>
</evidence>
<dbReference type="EMBL" id="CP159872">
    <property type="protein sequence ID" value="XCM81179.1"/>
    <property type="molecule type" value="Genomic_DNA"/>
</dbReference>
<dbReference type="EC" id="6.3.2.2" evidence="5"/>
<name>A0AAU8JZ75_9ACTN</name>
<evidence type="ECO:0000256" key="2">
    <source>
        <dbReference type="ARBA" id="ARBA00022741"/>
    </source>
</evidence>
<keyword evidence="1 5" id="KW-0436">Ligase</keyword>
<dbReference type="NCBIfam" id="NF010041">
    <property type="entry name" value="PRK13517.1-1"/>
    <property type="match status" value="1"/>
</dbReference>
<proteinExistence type="inferred from homology"/>
<dbReference type="NCBIfam" id="TIGR02050">
    <property type="entry name" value="gshA_cyan_rel"/>
    <property type="match status" value="1"/>
</dbReference>
<evidence type="ECO:0000256" key="5">
    <source>
        <dbReference type="HAMAP-Rule" id="MF_01609"/>
    </source>
</evidence>
<reference evidence="6" key="1">
    <citation type="submission" date="2024-06" db="EMBL/GenBank/DDBJ databases">
        <title>The genome sequences of Kitasatospora sp. strain HUAS MG31.</title>
        <authorList>
            <person name="Mo P."/>
        </authorList>
    </citation>
    <scope>NUCLEOTIDE SEQUENCE</scope>
    <source>
        <strain evidence="6">HUAS MG31</strain>
    </source>
</reference>
<dbReference type="InterPro" id="IPR050141">
    <property type="entry name" value="GCL_type2/YbdK_subfam"/>
</dbReference>